<organism evidence="2 3">
    <name type="scientific">Exophiala bonariae</name>
    <dbReference type="NCBI Taxonomy" id="1690606"/>
    <lineage>
        <taxon>Eukaryota</taxon>
        <taxon>Fungi</taxon>
        <taxon>Dikarya</taxon>
        <taxon>Ascomycota</taxon>
        <taxon>Pezizomycotina</taxon>
        <taxon>Eurotiomycetes</taxon>
        <taxon>Chaetothyriomycetidae</taxon>
        <taxon>Chaetothyriales</taxon>
        <taxon>Herpotrichiellaceae</taxon>
        <taxon>Exophiala</taxon>
    </lineage>
</organism>
<dbReference type="GeneID" id="89969625"/>
<reference evidence="2 3" key="1">
    <citation type="submission" date="2023-08" db="EMBL/GenBank/DDBJ databases">
        <title>Black Yeasts Isolated from many extreme environments.</title>
        <authorList>
            <person name="Coleine C."/>
            <person name="Stajich J.E."/>
            <person name="Selbmann L."/>
        </authorList>
    </citation>
    <scope>NUCLEOTIDE SEQUENCE [LARGE SCALE GENOMIC DNA]</scope>
    <source>
        <strain evidence="2 3">CCFEE 5792</strain>
    </source>
</reference>
<evidence type="ECO:0000259" key="1">
    <source>
        <dbReference type="Pfam" id="PF00144"/>
    </source>
</evidence>
<dbReference type="Proteomes" id="UP001358417">
    <property type="component" value="Unassembled WGS sequence"/>
</dbReference>
<protein>
    <recommendedName>
        <fullName evidence="1">Beta-lactamase-related domain-containing protein</fullName>
    </recommendedName>
</protein>
<accession>A0AAV9NFY4</accession>
<dbReference type="PANTHER" id="PTHR43283">
    <property type="entry name" value="BETA-LACTAMASE-RELATED"/>
    <property type="match status" value="1"/>
</dbReference>
<dbReference type="InterPro" id="IPR001466">
    <property type="entry name" value="Beta-lactam-related"/>
</dbReference>
<dbReference type="Gene3D" id="3.40.710.10">
    <property type="entry name" value="DD-peptidase/beta-lactamase superfamily"/>
    <property type="match status" value="1"/>
</dbReference>
<gene>
    <name evidence="2" type="ORF">LTR84_001405</name>
</gene>
<sequence length="592" mass="65706">MSYVEQFDGLSRDSPQSRGISPQSIIDFLEDGKASGVEFHSFMLYSKGAVVAEAWWDPYRADLRHMMHSATKSFLSVAVGMAIQEGHFSLQSKVMSIFPEYLQAVKETNSSSEMAELLTVEDLLTQTSGHATGSSGAVWRNVSTSWIEQFFKIPIVHKPGTFFKYSSAPSYLLSAIIHRTTGQSTKSFLMPRLFQPLGMTGVTWDVGPEDINPGGNGISCRSSDLLKLAILHLQGGVWQGQRLLSEEWVASATRSQRGNDYGYQWWMGNDNSYYAYGVFGQFAYVSPQFETVLVITSAVPPGEEQLRALIGRHFPRMLSSQNQIPSSVNGSLKRYLSGVHIEFPTQSELPEKIDEALERLFVARANVDGVEAFTLGAEKNKYIFNLWDARGLHRVDIGLESWLESETTISLPSLHHSYDASEMLVATRGNWLSPNVFEITLQFIHTAFQDRITICLGESQTVILQRSVNVNSLATQRPPIVAYALERGSGTSAGLRITDRVNAARQLPQFDSIIMARVFPYSTQCTSIDDLLDNEETKAAVMAQLGNVVSASQLGKGGPYTLRTFAVYVPEISLGVLDKLDVVLAKIVYPWY</sequence>
<dbReference type="RefSeq" id="XP_064707287.1">
    <property type="nucleotide sequence ID" value="XM_064845029.1"/>
</dbReference>
<proteinExistence type="predicted"/>
<evidence type="ECO:0000313" key="2">
    <source>
        <dbReference type="EMBL" id="KAK5054514.1"/>
    </source>
</evidence>
<dbReference type="InterPro" id="IPR050789">
    <property type="entry name" value="Diverse_Enzym_Activities"/>
</dbReference>
<dbReference type="SUPFAM" id="SSF56601">
    <property type="entry name" value="beta-lactamase/transpeptidase-like"/>
    <property type="match status" value="1"/>
</dbReference>
<comment type="caution">
    <text evidence="2">The sequence shown here is derived from an EMBL/GenBank/DDBJ whole genome shotgun (WGS) entry which is preliminary data.</text>
</comment>
<evidence type="ECO:0000313" key="3">
    <source>
        <dbReference type="Proteomes" id="UP001358417"/>
    </source>
</evidence>
<dbReference type="EMBL" id="JAVRRD010000010">
    <property type="protein sequence ID" value="KAK5054514.1"/>
    <property type="molecule type" value="Genomic_DNA"/>
</dbReference>
<name>A0AAV9NFY4_9EURO</name>
<dbReference type="InterPro" id="IPR012338">
    <property type="entry name" value="Beta-lactam/transpept-like"/>
</dbReference>
<feature type="domain" description="Beta-lactamase-related" evidence="1">
    <location>
        <begin position="41"/>
        <end position="303"/>
    </location>
</feature>
<dbReference type="PANTHER" id="PTHR43283:SF7">
    <property type="entry name" value="BETA-LACTAMASE-RELATED DOMAIN-CONTAINING PROTEIN"/>
    <property type="match status" value="1"/>
</dbReference>
<keyword evidence="3" id="KW-1185">Reference proteome</keyword>
<dbReference type="Pfam" id="PF00144">
    <property type="entry name" value="Beta-lactamase"/>
    <property type="match status" value="1"/>
</dbReference>
<dbReference type="AlphaFoldDB" id="A0AAV9NFY4"/>